<dbReference type="InterPro" id="IPR054550">
    <property type="entry name" value="Mala_s_1-like"/>
</dbReference>
<dbReference type="InterPro" id="IPR015943">
    <property type="entry name" value="WD40/YVTN_repeat-like_dom_sf"/>
</dbReference>
<comment type="caution">
    <text evidence="1">The sequence shown here is derived from an EMBL/GenBank/DDBJ whole genome shotgun (WGS) entry which is preliminary data.</text>
</comment>
<dbReference type="SUPFAM" id="SSF63829">
    <property type="entry name" value="Calcium-dependent phosphotriesterase"/>
    <property type="match status" value="1"/>
</dbReference>
<dbReference type="InterPro" id="IPR053143">
    <property type="entry name" value="Arylsulfate_ST"/>
</dbReference>
<evidence type="ECO:0000313" key="2">
    <source>
        <dbReference type="Proteomes" id="UP000676565"/>
    </source>
</evidence>
<keyword evidence="2" id="KW-1185">Reference proteome</keyword>
<dbReference type="EMBL" id="JAGKQQ010000001">
    <property type="protein sequence ID" value="MBP3955197.1"/>
    <property type="molecule type" value="Genomic_DNA"/>
</dbReference>
<organism evidence="1 2">
    <name type="scientific">Gemmata palustris</name>
    <dbReference type="NCBI Taxonomy" id="2822762"/>
    <lineage>
        <taxon>Bacteria</taxon>
        <taxon>Pseudomonadati</taxon>
        <taxon>Planctomycetota</taxon>
        <taxon>Planctomycetia</taxon>
        <taxon>Gemmatales</taxon>
        <taxon>Gemmataceae</taxon>
        <taxon>Gemmata</taxon>
    </lineage>
</organism>
<evidence type="ECO:0000313" key="1">
    <source>
        <dbReference type="EMBL" id="MBP3955197.1"/>
    </source>
</evidence>
<name>A0ABS5BP08_9BACT</name>
<proteinExistence type="predicted"/>
<dbReference type="Gene3D" id="2.130.10.10">
    <property type="entry name" value="YVTN repeat-like/Quinoprotein amine dehydrogenase"/>
    <property type="match status" value="1"/>
</dbReference>
<gene>
    <name evidence="1" type="ORF">J8F10_07870</name>
</gene>
<dbReference type="Proteomes" id="UP000676565">
    <property type="component" value="Unassembled WGS sequence"/>
</dbReference>
<reference evidence="1 2" key="1">
    <citation type="submission" date="2021-04" db="EMBL/GenBank/DDBJ databases">
        <authorList>
            <person name="Ivanova A."/>
        </authorList>
    </citation>
    <scope>NUCLEOTIDE SEQUENCE [LARGE SCALE GENOMIC DNA]</scope>
    <source>
        <strain evidence="1 2">G18</strain>
    </source>
</reference>
<protein>
    <submittedName>
        <fullName evidence="1">PQQ-binding-like beta-propeller repeat protein</fullName>
    </submittedName>
</protein>
<accession>A0ABS5BP08</accession>
<dbReference type="Pfam" id="PF22701">
    <property type="entry name" value="Mala_s_1-like"/>
    <property type="match status" value="1"/>
</dbReference>
<dbReference type="PANTHER" id="PTHR35340:SF5">
    <property type="entry name" value="ASST-DOMAIN-CONTAINING PROTEIN"/>
    <property type="match status" value="1"/>
</dbReference>
<sequence length="265" mass="29037">MFAEYGKGPNRLVELGADGKVTWEHKFPSTAVIFDALPNGHVIYAYGGKPTGVQEIDRDHKVIWNYESKCPQVLGSRRLPNGNTLLAEQGPCRAVEVDKDGKVVRTTPLTTTEKGYHLQVRNVHKLANGNVLAAHEGEGAVREVDADGKVVWEYAKVENAGEAVRLANGNTLIACGTQKRIIEVTPKGEVAWEFGPKDAPELNLTWISSLQVLKNGNYVVGNFLRGQEGKGAHAFEVTRGKKVVWMFADHKLAQSITTVRVLGDK</sequence>
<dbReference type="PANTHER" id="PTHR35340">
    <property type="entry name" value="PQQ ENZYME REPEAT PROTEIN-RELATED"/>
    <property type="match status" value="1"/>
</dbReference>